<keyword evidence="1" id="KW-0472">Membrane</keyword>
<gene>
    <name evidence="2" type="ORF">BK784_33560</name>
</gene>
<keyword evidence="1" id="KW-1133">Transmembrane helix</keyword>
<dbReference type="AlphaFoldDB" id="A0A9X6R9C1"/>
<sequence length="64" mass="7231">MIFTQITVVIGFVVLAFIVYTVVLQQATQDIVKELLNQEKIVGTNMKGEQENVWKCESKATTKI</sequence>
<dbReference type="Proteomes" id="UP000195160">
    <property type="component" value="Unassembled WGS sequence"/>
</dbReference>
<evidence type="ECO:0000313" key="2">
    <source>
        <dbReference type="EMBL" id="OUB85895.1"/>
    </source>
</evidence>
<evidence type="ECO:0000313" key="3">
    <source>
        <dbReference type="Proteomes" id="UP000195160"/>
    </source>
</evidence>
<accession>A0A9X6R9C1</accession>
<protein>
    <submittedName>
        <fullName evidence="2">Uncharacterized protein</fullName>
    </submittedName>
</protein>
<reference evidence="2 3" key="1">
    <citation type="submission" date="2016-10" db="EMBL/GenBank/DDBJ databases">
        <title>Comparative genomics of Bacillus thuringiensis reveals a path to pathogens against multiple invertebrate hosts.</title>
        <authorList>
            <person name="Zheng J."/>
            <person name="Gao Q."/>
            <person name="Liu H."/>
            <person name="Peng D."/>
            <person name="Ruan L."/>
            <person name="Sun M."/>
        </authorList>
    </citation>
    <scope>NUCLEOTIDE SEQUENCE [LARGE SCALE GENOMIC DNA]</scope>
    <source>
        <strain evidence="2">T30001</strain>
    </source>
</reference>
<feature type="transmembrane region" description="Helical" evidence="1">
    <location>
        <begin position="6"/>
        <end position="24"/>
    </location>
</feature>
<comment type="caution">
    <text evidence="2">The sequence shown here is derived from an EMBL/GenBank/DDBJ whole genome shotgun (WGS) entry which is preliminary data.</text>
</comment>
<proteinExistence type="predicted"/>
<dbReference type="EMBL" id="MOOV01000270">
    <property type="protein sequence ID" value="OUB85895.1"/>
    <property type="molecule type" value="Genomic_DNA"/>
</dbReference>
<name>A0A9X6R9C1_BACTV</name>
<dbReference type="RefSeq" id="WP_088070525.1">
    <property type="nucleotide sequence ID" value="NZ_MOOV01000270.1"/>
</dbReference>
<evidence type="ECO:0000256" key="1">
    <source>
        <dbReference type="SAM" id="Phobius"/>
    </source>
</evidence>
<organism evidence="2 3">
    <name type="scientific">Bacillus thuringiensis subsp. medellin</name>
    <dbReference type="NCBI Taxonomy" id="79672"/>
    <lineage>
        <taxon>Bacteria</taxon>
        <taxon>Bacillati</taxon>
        <taxon>Bacillota</taxon>
        <taxon>Bacilli</taxon>
        <taxon>Bacillales</taxon>
        <taxon>Bacillaceae</taxon>
        <taxon>Bacillus</taxon>
        <taxon>Bacillus cereus group</taxon>
    </lineage>
</organism>
<keyword evidence="1" id="KW-0812">Transmembrane</keyword>